<keyword evidence="5" id="KW-0804">Transcription</keyword>
<dbReference type="PROSITE" id="PS00688">
    <property type="entry name" value="SIGMA54_INTERACT_3"/>
    <property type="match status" value="1"/>
</dbReference>
<keyword evidence="4" id="KW-0238">DNA-binding</keyword>
<dbReference type="InterPro" id="IPR058031">
    <property type="entry name" value="AAA_lid_NorR"/>
</dbReference>
<evidence type="ECO:0000313" key="7">
    <source>
        <dbReference type="EMBL" id="TCK59006.1"/>
    </source>
</evidence>
<dbReference type="SUPFAM" id="SSF52540">
    <property type="entry name" value="P-loop containing nucleoside triphosphate hydrolases"/>
    <property type="match status" value="1"/>
</dbReference>
<evidence type="ECO:0000256" key="4">
    <source>
        <dbReference type="ARBA" id="ARBA00023125"/>
    </source>
</evidence>
<dbReference type="GO" id="GO:0043565">
    <property type="term" value="F:sequence-specific DNA binding"/>
    <property type="evidence" value="ECO:0007669"/>
    <property type="project" value="InterPro"/>
</dbReference>
<accession>A0A4R1K4E6</accession>
<keyword evidence="2" id="KW-0067">ATP-binding</keyword>
<keyword evidence="8" id="KW-1185">Reference proteome</keyword>
<protein>
    <submittedName>
        <fullName evidence="7">Sigma-54-specific transcriptional regulator</fullName>
    </submittedName>
</protein>
<feature type="domain" description="Sigma-54 factor interaction" evidence="6">
    <location>
        <begin position="193"/>
        <end position="422"/>
    </location>
</feature>
<dbReference type="InterPro" id="IPR025944">
    <property type="entry name" value="Sigma_54_int_dom_CS"/>
</dbReference>
<dbReference type="AlphaFoldDB" id="A0A4R1K4E6"/>
<dbReference type="FunFam" id="3.40.50.300:FF:000006">
    <property type="entry name" value="DNA-binding transcriptional regulator NtrC"/>
    <property type="match status" value="1"/>
</dbReference>
<evidence type="ECO:0000256" key="3">
    <source>
        <dbReference type="ARBA" id="ARBA00023015"/>
    </source>
</evidence>
<dbReference type="EMBL" id="SMGD01000011">
    <property type="protein sequence ID" value="TCK59006.1"/>
    <property type="molecule type" value="Genomic_DNA"/>
</dbReference>
<dbReference type="SUPFAM" id="SSF46689">
    <property type="entry name" value="Homeodomain-like"/>
    <property type="match status" value="1"/>
</dbReference>
<dbReference type="CDD" id="cd00009">
    <property type="entry name" value="AAA"/>
    <property type="match status" value="1"/>
</dbReference>
<dbReference type="Gene3D" id="1.10.10.60">
    <property type="entry name" value="Homeodomain-like"/>
    <property type="match status" value="1"/>
</dbReference>
<dbReference type="GO" id="GO:0006355">
    <property type="term" value="P:regulation of DNA-templated transcription"/>
    <property type="evidence" value="ECO:0007669"/>
    <property type="project" value="InterPro"/>
</dbReference>
<dbReference type="Pfam" id="PF00158">
    <property type="entry name" value="Sigma54_activat"/>
    <property type="match status" value="1"/>
</dbReference>
<dbReference type="Pfam" id="PF02954">
    <property type="entry name" value="HTH_8"/>
    <property type="match status" value="1"/>
</dbReference>
<dbReference type="InterPro" id="IPR009057">
    <property type="entry name" value="Homeodomain-like_sf"/>
</dbReference>
<keyword evidence="1" id="KW-0547">Nucleotide-binding</keyword>
<evidence type="ECO:0000259" key="6">
    <source>
        <dbReference type="PROSITE" id="PS50045"/>
    </source>
</evidence>
<dbReference type="PRINTS" id="PR01590">
    <property type="entry name" value="HTHFIS"/>
</dbReference>
<dbReference type="PROSITE" id="PS00675">
    <property type="entry name" value="SIGMA54_INTERACT_1"/>
    <property type="match status" value="1"/>
</dbReference>
<dbReference type="InterPro" id="IPR027417">
    <property type="entry name" value="P-loop_NTPase"/>
</dbReference>
<dbReference type="InterPro" id="IPR002197">
    <property type="entry name" value="HTH_Fis"/>
</dbReference>
<dbReference type="InterPro" id="IPR002078">
    <property type="entry name" value="Sigma_54_int"/>
</dbReference>
<dbReference type="OrthoDB" id="9804019at2"/>
<organism evidence="7 8">
    <name type="scientific">Celerinatantimonas diazotrophica</name>
    <dbReference type="NCBI Taxonomy" id="412034"/>
    <lineage>
        <taxon>Bacteria</taxon>
        <taxon>Pseudomonadati</taxon>
        <taxon>Pseudomonadota</taxon>
        <taxon>Gammaproteobacteria</taxon>
        <taxon>Celerinatantimonadaceae</taxon>
        <taxon>Celerinatantimonas</taxon>
    </lineage>
</organism>
<dbReference type="Gene3D" id="1.10.8.60">
    <property type="match status" value="1"/>
</dbReference>
<dbReference type="GO" id="GO:0005524">
    <property type="term" value="F:ATP binding"/>
    <property type="evidence" value="ECO:0007669"/>
    <property type="project" value="UniProtKB-KW"/>
</dbReference>
<proteinExistence type="predicted"/>
<name>A0A4R1K4E6_9GAMM</name>
<gene>
    <name evidence="7" type="ORF">EV690_1169</name>
</gene>
<reference evidence="7 8" key="1">
    <citation type="submission" date="2019-03" db="EMBL/GenBank/DDBJ databases">
        <title>Genomic Encyclopedia of Type Strains, Phase IV (KMG-IV): sequencing the most valuable type-strain genomes for metagenomic binning, comparative biology and taxonomic classification.</title>
        <authorList>
            <person name="Goeker M."/>
        </authorList>
    </citation>
    <scope>NUCLEOTIDE SEQUENCE [LARGE SCALE GENOMIC DNA]</scope>
    <source>
        <strain evidence="7 8">DSM 18577</strain>
    </source>
</reference>
<dbReference type="Proteomes" id="UP000295565">
    <property type="component" value="Unassembled WGS sequence"/>
</dbReference>
<sequence length="517" mass="59447">MKAWLSSAADLLTLRDSQQLIEHYVQFLTVQLAVQAVHLIVPDNDGRTLVCLTHAQDLSWAVDDFEHPFSHLIQKQEMRLIRSSELPYWTDNQPFTQLLEQKSRQSGILLSPCNRDGHRVQTIVTLVAEDERLEALLEDQQWREYTTIFIQQWDMLSELSQRNSQQYLLKQSIHRMQSEQRTQHLAQQLKDLLIGDSPAMVKLRKQTIRAAQSSLTVLVQGETGTGKELVARALHQYSPRRTQPFVTVNCAAIPEQLLESELFGHEKGAFSGAIKAKRGIIAEAHQGTLFLDEIGDMPLPLQAKLLRVLETHQFRAVGANESQHSDFRLVAATHVNLLEKVKAGEFRQDLYYRLCQYPLHLPALRERSDDLQALTYHFVRQFNQAHQLNVRSVHFQLFDKLATYSFPGNVRELRHLVEFGCTQVDDSNELNLNCFGDRLTELTEWMPTNVDEQSSDSNVDEPYAQIHDLKQALRQFEASIIRTRLEEYRGDRAKTAQSLGLPKRTLAHKCQKLEIES</sequence>
<dbReference type="Pfam" id="PF25601">
    <property type="entry name" value="AAA_lid_14"/>
    <property type="match status" value="1"/>
</dbReference>
<dbReference type="InterPro" id="IPR003593">
    <property type="entry name" value="AAA+_ATPase"/>
</dbReference>
<dbReference type="InterPro" id="IPR025662">
    <property type="entry name" value="Sigma_54_int_dom_ATP-bd_1"/>
</dbReference>
<evidence type="ECO:0000313" key="8">
    <source>
        <dbReference type="Proteomes" id="UP000295565"/>
    </source>
</evidence>
<dbReference type="PANTHER" id="PTHR32071">
    <property type="entry name" value="TRANSCRIPTIONAL REGULATORY PROTEIN"/>
    <property type="match status" value="1"/>
</dbReference>
<evidence type="ECO:0000256" key="1">
    <source>
        <dbReference type="ARBA" id="ARBA00022741"/>
    </source>
</evidence>
<dbReference type="SMART" id="SM00382">
    <property type="entry name" value="AAA"/>
    <property type="match status" value="1"/>
</dbReference>
<dbReference type="PROSITE" id="PS50045">
    <property type="entry name" value="SIGMA54_INTERACT_4"/>
    <property type="match status" value="1"/>
</dbReference>
<dbReference type="RefSeq" id="WP_131911939.1">
    <property type="nucleotide sequence ID" value="NZ_OU594967.1"/>
</dbReference>
<keyword evidence="3" id="KW-0805">Transcription regulation</keyword>
<comment type="caution">
    <text evidence="7">The sequence shown here is derived from an EMBL/GenBank/DDBJ whole genome shotgun (WGS) entry which is preliminary data.</text>
</comment>
<dbReference type="Gene3D" id="3.40.50.300">
    <property type="entry name" value="P-loop containing nucleotide triphosphate hydrolases"/>
    <property type="match status" value="1"/>
</dbReference>
<evidence type="ECO:0000256" key="2">
    <source>
        <dbReference type="ARBA" id="ARBA00022840"/>
    </source>
</evidence>
<dbReference type="PANTHER" id="PTHR32071:SF117">
    <property type="entry name" value="PTS-DEPENDENT DIHYDROXYACETONE KINASE OPERON REGULATORY PROTEIN-RELATED"/>
    <property type="match status" value="1"/>
</dbReference>
<evidence type="ECO:0000256" key="5">
    <source>
        <dbReference type="ARBA" id="ARBA00023163"/>
    </source>
</evidence>